<dbReference type="Pfam" id="PF14328">
    <property type="entry name" value="DUF4385"/>
    <property type="match status" value="1"/>
</dbReference>
<feature type="region of interest" description="Disordered" evidence="1">
    <location>
        <begin position="145"/>
        <end position="167"/>
    </location>
</feature>
<evidence type="ECO:0000313" key="3">
    <source>
        <dbReference type="Proteomes" id="UP000799767"/>
    </source>
</evidence>
<feature type="compositionally biased region" description="Basic and acidic residues" evidence="1">
    <location>
        <begin position="145"/>
        <end position="157"/>
    </location>
</feature>
<dbReference type="OrthoDB" id="2589819at2759"/>
<evidence type="ECO:0000313" key="2">
    <source>
        <dbReference type="EMBL" id="KAF2488102.1"/>
    </source>
</evidence>
<dbReference type="GeneID" id="54476862"/>
<feature type="compositionally biased region" description="Acidic residues" evidence="1">
    <location>
        <begin position="158"/>
        <end position="167"/>
    </location>
</feature>
<evidence type="ECO:0000256" key="1">
    <source>
        <dbReference type="SAM" id="MobiDB-lite"/>
    </source>
</evidence>
<dbReference type="InterPro" id="IPR025494">
    <property type="entry name" value="DUF4385"/>
</dbReference>
<reference evidence="2" key="1">
    <citation type="journal article" date="2020" name="Stud. Mycol.">
        <title>101 Dothideomycetes genomes: a test case for predicting lifestyles and emergence of pathogens.</title>
        <authorList>
            <person name="Haridas S."/>
            <person name="Albert R."/>
            <person name="Binder M."/>
            <person name="Bloem J."/>
            <person name="Labutti K."/>
            <person name="Salamov A."/>
            <person name="Andreopoulos B."/>
            <person name="Baker S."/>
            <person name="Barry K."/>
            <person name="Bills G."/>
            <person name="Bluhm B."/>
            <person name="Cannon C."/>
            <person name="Castanera R."/>
            <person name="Culley D."/>
            <person name="Daum C."/>
            <person name="Ezra D."/>
            <person name="Gonzalez J."/>
            <person name="Henrissat B."/>
            <person name="Kuo A."/>
            <person name="Liang C."/>
            <person name="Lipzen A."/>
            <person name="Lutzoni F."/>
            <person name="Magnuson J."/>
            <person name="Mondo S."/>
            <person name="Nolan M."/>
            <person name="Ohm R."/>
            <person name="Pangilinan J."/>
            <person name="Park H.-J."/>
            <person name="Ramirez L."/>
            <person name="Alfaro M."/>
            <person name="Sun H."/>
            <person name="Tritt A."/>
            <person name="Yoshinaga Y."/>
            <person name="Zwiers L.-H."/>
            <person name="Turgeon B."/>
            <person name="Goodwin S."/>
            <person name="Spatafora J."/>
            <person name="Crous P."/>
            <person name="Grigoriev I."/>
        </authorList>
    </citation>
    <scope>NUCLEOTIDE SEQUENCE</scope>
    <source>
        <strain evidence="2">CBS 113389</strain>
    </source>
</reference>
<feature type="region of interest" description="Disordered" evidence="1">
    <location>
        <begin position="79"/>
        <end position="114"/>
    </location>
</feature>
<keyword evidence="3" id="KW-1185">Reference proteome</keyword>
<dbReference type="AlphaFoldDB" id="A0A6A6Q735"/>
<name>A0A6A6Q735_9PEZI</name>
<evidence type="ECO:0008006" key="4">
    <source>
        <dbReference type="Google" id="ProtNLM"/>
    </source>
</evidence>
<sequence length="167" mass="19501">MSYRIARGEQGVLTFEPYKSLLLPHWRFKTVPIARTSSSTLKAAFDHYVSARDFVGADMARKFIQMGMTRAKRYANYKGGRKYDRSERETERDGGSRRQLEKSEGHVGREEKAEASEVFKAVWRECTSDEGYLGLKEEFLAEQKEWDRSQRKVKEEVKEEEEEDEDG</sequence>
<dbReference type="Proteomes" id="UP000799767">
    <property type="component" value="Unassembled WGS sequence"/>
</dbReference>
<dbReference type="EMBL" id="MU001631">
    <property type="protein sequence ID" value="KAF2488102.1"/>
    <property type="molecule type" value="Genomic_DNA"/>
</dbReference>
<gene>
    <name evidence="2" type="ORF">BDY17DRAFT_314851</name>
</gene>
<protein>
    <recommendedName>
        <fullName evidence="4">DUF4385 domain containing protein</fullName>
    </recommendedName>
</protein>
<feature type="compositionally biased region" description="Basic and acidic residues" evidence="1">
    <location>
        <begin position="81"/>
        <end position="114"/>
    </location>
</feature>
<accession>A0A6A6Q735</accession>
<proteinExistence type="predicted"/>
<organism evidence="2 3">
    <name type="scientific">Neohortaea acidophila</name>
    <dbReference type="NCBI Taxonomy" id="245834"/>
    <lineage>
        <taxon>Eukaryota</taxon>
        <taxon>Fungi</taxon>
        <taxon>Dikarya</taxon>
        <taxon>Ascomycota</taxon>
        <taxon>Pezizomycotina</taxon>
        <taxon>Dothideomycetes</taxon>
        <taxon>Dothideomycetidae</taxon>
        <taxon>Mycosphaerellales</taxon>
        <taxon>Teratosphaeriaceae</taxon>
        <taxon>Neohortaea</taxon>
    </lineage>
</organism>
<dbReference type="RefSeq" id="XP_033594671.1">
    <property type="nucleotide sequence ID" value="XM_033735860.1"/>
</dbReference>